<accession>F2N897</accession>
<keyword evidence="2" id="KW-0812">Transmembrane</keyword>
<keyword evidence="2" id="KW-1133">Transmembrane helix</keyword>
<name>F2N897_CORGP</name>
<dbReference type="Proteomes" id="UP000006851">
    <property type="component" value="Chromosome"/>
</dbReference>
<keyword evidence="4" id="KW-1185">Reference proteome</keyword>
<feature type="region of interest" description="Disordered" evidence="1">
    <location>
        <begin position="1"/>
        <end position="24"/>
    </location>
</feature>
<protein>
    <submittedName>
        <fullName evidence="3">Uncharacterized protein</fullName>
    </submittedName>
</protein>
<feature type="transmembrane region" description="Helical" evidence="2">
    <location>
        <begin position="30"/>
        <end position="50"/>
    </location>
</feature>
<evidence type="ECO:0000313" key="4">
    <source>
        <dbReference type="Proteomes" id="UP000006851"/>
    </source>
</evidence>
<dbReference type="EMBL" id="CP002628">
    <property type="protein sequence ID" value="AEB07280.1"/>
    <property type="molecule type" value="Genomic_DNA"/>
</dbReference>
<evidence type="ECO:0000313" key="3">
    <source>
        <dbReference type="EMBL" id="AEB07280.1"/>
    </source>
</evidence>
<dbReference type="HOGENOM" id="CLU_2786827_0_0_11"/>
<proteinExistence type="predicted"/>
<reference evidence="4" key="1">
    <citation type="journal article" date="2013" name="Stand. Genomic Sci.">
        <title>Complete genome sequence of Coriobacterium glomerans type strain (PW2(T)) from the midgut of Pyrrhocoris apterus L. (red soldier bug).</title>
        <authorList>
            <person name="Stackebrandt E."/>
            <person name="Zeytun A."/>
            <person name="Lapidus A."/>
            <person name="Nolan M."/>
            <person name="Lucas S."/>
            <person name="Hammon N."/>
            <person name="Deshpande S."/>
            <person name="Cheng J.F."/>
            <person name="Tapia R."/>
            <person name="Goodwin L.A."/>
            <person name="Pitluck S."/>
            <person name="Liolios K."/>
            <person name="Pagani I."/>
            <person name="Ivanova N."/>
            <person name="Mavromatis K."/>
            <person name="Mikhailova N."/>
            <person name="Huntemann M."/>
            <person name="Pati A."/>
            <person name="Chen A."/>
            <person name="Palaniappan K."/>
            <person name="Chang Y.J."/>
            <person name="Land M."/>
            <person name="Hauser L."/>
            <person name="Rohde M."/>
            <person name="Pukall R."/>
            <person name="Goker M."/>
            <person name="Detter J.C."/>
            <person name="Woyke T."/>
            <person name="Bristow J."/>
            <person name="Eisen J.A."/>
            <person name="Markowitz V."/>
            <person name="Hugenholtz P."/>
            <person name="Kyrpides N.C."/>
            <person name="Klenk H.P."/>
        </authorList>
    </citation>
    <scope>NUCLEOTIDE SEQUENCE</scope>
    <source>
        <strain evidence="4">ATCC 49209 / DSM 20642 / JCM 10262 / PW2</strain>
    </source>
</reference>
<evidence type="ECO:0000256" key="2">
    <source>
        <dbReference type="SAM" id="Phobius"/>
    </source>
</evidence>
<organism evidence="3 4">
    <name type="scientific">Coriobacterium glomerans (strain ATCC 49209 / DSM 20642 / JCM 10262 / PW2)</name>
    <dbReference type="NCBI Taxonomy" id="700015"/>
    <lineage>
        <taxon>Bacteria</taxon>
        <taxon>Bacillati</taxon>
        <taxon>Actinomycetota</taxon>
        <taxon>Coriobacteriia</taxon>
        <taxon>Coriobacteriales</taxon>
        <taxon>Coriobacteriaceae</taxon>
        <taxon>Coriobacterium</taxon>
    </lineage>
</organism>
<sequence length="68" mass="7625">MSPRQSPFAGGATNIPSTSMRQPGKGASPLGIFLEILQAVFYTLSIFRLAPKAARNYKRWRMELRGKR</sequence>
<dbReference type="STRING" id="700015.Corgl_1174"/>
<evidence type="ECO:0000256" key="1">
    <source>
        <dbReference type="SAM" id="MobiDB-lite"/>
    </source>
</evidence>
<keyword evidence="2" id="KW-0472">Membrane</keyword>
<gene>
    <name evidence="3" type="ordered locus">Corgl_1174</name>
</gene>
<dbReference type="KEGG" id="cgo:Corgl_1174"/>
<dbReference type="AlphaFoldDB" id="F2N897"/>